<keyword evidence="1" id="KW-1133">Transmembrane helix</keyword>
<keyword evidence="1" id="KW-0472">Membrane</keyword>
<proteinExistence type="predicted"/>
<feature type="transmembrane region" description="Helical" evidence="1">
    <location>
        <begin position="204"/>
        <end position="230"/>
    </location>
</feature>
<feature type="transmembrane region" description="Helical" evidence="1">
    <location>
        <begin position="59"/>
        <end position="85"/>
    </location>
</feature>
<dbReference type="RefSeq" id="WP_075765560.1">
    <property type="nucleotide sequence ID" value="NZ_CP016076.1"/>
</dbReference>
<feature type="transmembrane region" description="Helical" evidence="1">
    <location>
        <begin position="251"/>
        <end position="269"/>
    </location>
</feature>
<dbReference type="PANTHER" id="PTHR30590">
    <property type="entry name" value="INNER MEMBRANE PROTEIN"/>
    <property type="match status" value="1"/>
</dbReference>
<keyword evidence="4" id="KW-1185">Reference proteome</keyword>
<evidence type="ECO:0000313" key="4">
    <source>
        <dbReference type="Proteomes" id="UP000185511"/>
    </source>
</evidence>
<dbReference type="KEGG" id="acad:UA74_24260"/>
<keyword evidence="1" id="KW-0812">Transmembrane</keyword>
<feature type="transmembrane region" description="Helical" evidence="1">
    <location>
        <begin position="281"/>
        <end position="306"/>
    </location>
</feature>
<dbReference type="InterPro" id="IPR052529">
    <property type="entry name" value="Bact_Transport_Assoc"/>
</dbReference>
<dbReference type="Proteomes" id="UP000185511">
    <property type="component" value="Chromosome"/>
</dbReference>
<feature type="transmembrane region" description="Helical" evidence="1">
    <location>
        <begin position="355"/>
        <end position="375"/>
    </location>
</feature>
<dbReference type="PANTHER" id="PTHR30590:SF2">
    <property type="entry name" value="INNER MEMBRANE PROTEIN"/>
    <property type="match status" value="1"/>
</dbReference>
<dbReference type="Pfam" id="PF04235">
    <property type="entry name" value="DUF418"/>
    <property type="match status" value="1"/>
</dbReference>
<evidence type="ECO:0000313" key="3">
    <source>
        <dbReference type="EMBL" id="APU16867.1"/>
    </source>
</evidence>
<accession>A0AAC9PU93</accession>
<reference evidence="4" key="1">
    <citation type="submission" date="2016-06" db="EMBL/GenBank/DDBJ databases">
        <title>Complete genome sequence of Actinoalloteichus fjordicus DSM 46855 (=ADI127-17), type strain of the new species Actinoalloteichus fjordicus.</title>
        <authorList>
            <person name="Ruckert C."/>
            <person name="Nouioui I."/>
            <person name="Willmese J."/>
            <person name="van Wezel G."/>
            <person name="Klenk H.-P."/>
            <person name="Kalinowski J."/>
            <person name="Zotchev S.B."/>
        </authorList>
    </citation>
    <scope>NUCLEOTIDE SEQUENCE [LARGE SCALE GENOMIC DNA]</scope>
    <source>
        <strain evidence="4">ADI127-7</strain>
    </source>
</reference>
<feature type="transmembrane region" description="Helical" evidence="1">
    <location>
        <begin position="20"/>
        <end position="39"/>
    </location>
</feature>
<protein>
    <submittedName>
        <fullName evidence="3">Membrane protein</fullName>
    </submittedName>
</protein>
<feature type="transmembrane region" description="Helical" evidence="1">
    <location>
        <begin position="156"/>
        <end position="176"/>
    </location>
</feature>
<sequence>MTTTHDHPTPPLSRAIAPDLARGLMLLFIALANVPWFLYGEPTALGSVHRPDATGLDVVWQTIAIVAIDGRSYPLFAFLFGYGIWQLYLRQAAAGVEEKSARRLLQLRHFWMIVFGAVHAALLWQGDVVGAYGLIGLIVVWLFLRRTDRTLRRWIIALGSLLAIVTALVSLAGMTAPDDLDMAEAALPQLAAMTSYVDSITSRFLFWLTLAVAQGVLSLVVPIAVLLAIVCARRRVLESPETHRPLLRRTAIVGISVGWLGAVPSVLVHHGVWDLPEWSPILLHALTGLFAALGYAALFALIAARFATTRTPGLLVRGLTAVGKRSLSCYLLQSVIFAPLLSAWGLGLGGVLDEWQAALVAVAAWLVSMAFAVLLERAGRRGPAEWLLRALAYRGRRSIATPVSS</sequence>
<feature type="transmembrane region" description="Helical" evidence="1">
    <location>
        <begin position="327"/>
        <end position="349"/>
    </location>
</feature>
<feature type="transmembrane region" description="Helical" evidence="1">
    <location>
        <begin position="128"/>
        <end position="144"/>
    </location>
</feature>
<name>A0AAC9PU93_9PSEU</name>
<feature type="domain" description="DUF418" evidence="2">
    <location>
        <begin position="232"/>
        <end position="394"/>
    </location>
</feature>
<organism evidence="3 4">
    <name type="scientific">Actinoalloteichus fjordicus</name>
    <dbReference type="NCBI Taxonomy" id="1612552"/>
    <lineage>
        <taxon>Bacteria</taxon>
        <taxon>Bacillati</taxon>
        <taxon>Actinomycetota</taxon>
        <taxon>Actinomycetes</taxon>
        <taxon>Pseudonocardiales</taxon>
        <taxon>Pseudonocardiaceae</taxon>
        <taxon>Actinoalloteichus</taxon>
    </lineage>
</organism>
<evidence type="ECO:0000259" key="2">
    <source>
        <dbReference type="Pfam" id="PF04235"/>
    </source>
</evidence>
<evidence type="ECO:0000256" key="1">
    <source>
        <dbReference type="SAM" id="Phobius"/>
    </source>
</evidence>
<dbReference type="AlphaFoldDB" id="A0AAC9PU93"/>
<dbReference type="InterPro" id="IPR007349">
    <property type="entry name" value="DUF418"/>
</dbReference>
<gene>
    <name evidence="3" type="ORF">UA74_24260</name>
</gene>
<dbReference type="EMBL" id="CP016076">
    <property type="protein sequence ID" value="APU16867.1"/>
    <property type="molecule type" value="Genomic_DNA"/>
</dbReference>
<feature type="transmembrane region" description="Helical" evidence="1">
    <location>
        <begin position="105"/>
        <end position="122"/>
    </location>
</feature>